<name>E0TH39_PARBH</name>
<evidence type="ECO:0000313" key="1">
    <source>
        <dbReference type="EMBL" id="ADM09279.1"/>
    </source>
</evidence>
<gene>
    <name evidence="1" type="ordered locus">PB2503_06042</name>
</gene>
<proteinExistence type="predicted"/>
<dbReference type="KEGG" id="pbr:PB2503_06042"/>
<dbReference type="OrthoDB" id="7855496at2"/>
<organism evidence="1 2">
    <name type="scientific">Parvularcula bermudensis (strain ATCC BAA-594 / HTCC2503 / KCTC 12087)</name>
    <dbReference type="NCBI Taxonomy" id="314260"/>
    <lineage>
        <taxon>Bacteria</taxon>
        <taxon>Pseudomonadati</taxon>
        <taxon>Pseudomonadota</taxon>
        <taxon>Alphaproteobacteria</taxon>
        <taxon>Parvularculales</taxon>
        <taxon>Parvularculaceae</taxon>
        <taxon>Parvularcula</taxon>
    </lineage>
</organism>
<accession>E0TH39</accession>
<dbReference type="eggNOG" id="ENOG5033D12">
    <property type="taxonomic scope" value="Bacteria"/>
</dbReference>
<dbReference type="HOGENOM" id="CLU_179410_0_0_5"/>
<dbReference type="STRING" id="314260.PB2503_06042"/>
<reference evidence="1 2" key="2">
    <citation type="journal article" date="2011" name="J. Bacteriol.">
        <title>Complete genome sequence of strain HTCC2503T of Parvularcula bermudensis, the type species of the order "Parvularculales" in the class Alphaproteobacteria.</title>
        <authorList>
            <person name="Oh H.M."/>
            <person name="Kang I."/>
            <person name="Vergin K.L."/>
            <person name="Kang D."/>
            <person name="Rhee K.H."/>
            <person name="Giovannoni S.J."/>
            <person name="Cho J.C."/>
        </authorList>
    </citation>
    <scope>NUCLEOTIDE SEQUENCE [LARGE SCALE GENOMIC DNA]</scope>
    <source>
        <strain evidence="2">ATCC BAA-594 / HTCC2503 / KCTC 12087</strain>
    </source>
</reference>
<dbReference type="RefSeq" id="WP_013300253.1">
    <property type="nucleotide sequence ID" value="NC_014414.1"/>
</dbReference>
<dbReference type="EMBL" id="CP002156">
    <property type="protein sequence ID" value="ADM09279.1"/>
    <property type="molecule type" value="Genomic_DNA"/>
</dbReference>
<protein>
    <submittedName>
        <fullName evidence="1">Uncharacterized protein</fullName>
    </submittedName>
</protein>
<keyword evidence="2" id="KW-1185">Reference proteome</keyword>
<sequence length="95" mass="10961">MSAPVTSQIDWRGVAISITYHKRRWNSNFDHIEVQVIGSGEIPITETGYRSLFVQTLYVAEFGGPQAYVHAWLEHEAQTPQWKKREEAARQLSLF</sequence>
<dbReference type="Proteomes" id="UP000001302">
    <property type="component" value="Chromosome"/>
</dbReference>
<reference evidence="2" key="1">
    <citation type="submission" date="2010-08" db="EMBL/GenBank/DDBJ databases">
        <title>Genome sequence of Parvularcula bermudensis HTCC2503.</title>
        <authorList>
            <person name="Kang D.-M."/>
            <person name="Oh H.-M."/>
            <person name="Cho J.-C."/>
        </authorList>
    </citation>
    <scope>NUCLEOTIDE SEQUENCE [LARGE SCALE GENOMIC DNA]</scope>
    <source>
        <strain evidence="2">ATCC BAA-594 / HTCC2503 / KCTC 12087</strain>
    </source>
</reference>
<evidence type="ECO:0000313" key="2">
    <source>
        <dbReference type="Proteomes" id="UP000001302"/>
    </source>
</evidence>
<dbReference type="AlphaFoldDB" id="E0TH39"/>